<dbReference type="PANTHER" id="PTHR23137:SF36">
    <property type="entry name" value="VESICLE TRANSPORT PROTEIN SFT2C"/>
    <property type="match status" value="1"/>
</dbReference>
<gene>
    <name evidence="11" type="ORF">AB6A40_000041</name>
</gene>
<evidence type="ECO:0000256" key="3">
    <source>
        <dbReference type="ARBA" id="ARBA00022448"/>
    </source>
</evidence>
<evidence type="ECO:0000256" key="6">
    <source>
        <dbReference type="ARBA" id="ARBA00022989"/>
    </source>
</evidence>
<dbReference type="GO" id="GO:0012505">
    <property type="term" value="C:endomembrane system"/>
    <property type="evidence" value="ECO:0007669"/>
    <property type="project" value="UniProtKB-ARBA"/>
</dbReference>
<keyword evidence="5 9" id="KW-0653">Protein transport</keyword>
<evidence type="ECO:0000256" key="8">
    <source>
        <dbReference type="ARBA" id="ARBA00025800"/>
    </source>
</evidence>
<evidence type="ECO:0000256" key="4">
    <source>
        <dbReference type="ARBA" id="ARBA00022692"/>
    </source>
</evidence>
<evidence type="ECO:0000256" key="9">
    <source>
        <dbReference type="RuleBase" id="RU363111"/>
    </source>
</evidence>
<dbReference type="Proteomes" id="UP001608902">
    <property type="component" value="Unassembled WGS sequence"/>
</dbReference>
<evidence type="ECO:0000256" key="1">
    <source>
        <dbReference type="ARBA" id="ARBA00003566"/>
    </source>
</evidence>
<comment type="similarity">
    <text evidence="8 9">Belongs to the SFT2 family.</text>
</comment>
<feature type="transmembrane region" description="Helical" evidence="9">
    <location>
        <begin position="162"/>
        <end position="180"/>
    </location>
</feature>
<keyword evidence="4 9" id="KW-0812">Transmembrane</keyword>
<reference evidence="11 12" key="1">
    <citation type="submission" date="2024-08" db="EMBL/GenBank/DDBJ databases">
        <title>Gnathostoma spinigerum genome.</title>
        <authorList>
            <person name="Gonzalez-Bertolin B."/>
            <person name="Monzon S."/>
            <person name="Zaballos A."/>
            <person name="Jimenez P."/>
            <person name="Dekumyoy P."/>
            <person name="Varona S."/>
            <person name="Cuesta I."/>
            <person name="Sumanam S."/>
            <person name="Adisakwattana P."/>
            <person name="Gasser R.B."/>
            <person name="Hernandez-Gonzalez A."/>
            <person name="Young N.D."/>
            <person name="Perteguer M.J."/>
        </authorList>
    </citation>
    <scope>NUCLEOTIDE SEQUENCE [LARGE SCALE GENOMIC DNA]</scope>
    <source>
        <strain evidence="11">AL3</strain>
        <tissue evidence="11">Liver</tissue>
    </source>
</reference>
<evidence type="ECO:0000256" key="2">
    <source>
        <dbReference type="ARBA" id="ARBA00004141"/>
    </source>
</evidence>
<accession>A0ABD6E3C0</accession>
<feature type="compositionally biased region" description="Polar residues" evidence="10">
    <location>
        <begin position="47"/>
        <end position="63"/>
    </location>
</feature>
<comment type="function">
    <text evidence="1 9">May be involved in fusion of retrograde transport vesicles derived from an endocytic compartment with the Golgi complex.</text>
</comment>
<keyword evidence="3 9" id="KW-0813">Transport</keyword>
<dbReference type="GO" id="GO:0015031">
    <property type="term" value="P:protein transport"/>
    <property type="evidence" value="ECO:0007669"/>
    <property type="project" value="UniProtKB-KW"/>
</dbReference>
<dbReference type="GO" id="GO:0005737">
    <property type="term" value="C:cytoplasm"/>
    <property type="evidence" value="ECO:0007669"/>
    <property type="project" value="UniProtKB-ARBA"/>
</dbReference>
<feature type="region of interest" description="Disordered" evidence="10">
    <location>
        <begin position="46"/>
        <end position="78"/>
    </location>
</feature>
<evidence type="ECO:0000256" key="7">
    <source>
        <dbReference type="ARBA" id="ARBA00023136"/>
    </source>
</evidence>
<proteinExistence type="inferred from homology"/>
<dbReference type="AlphaFoldDB" id="A0ABD6E3C0"/>
<dbReference type="InterPro" id="IPR011691">
    <property type="entry name" value="Vesicle_transpt_SFT2"/>
</dbReference>
<evidence type="ECO:0000256" key="10">
    <source>
        <dbReference type="SAM" id="MobiDB-lite"/>
    </source>
</evidence>
<keyword evidence="6 9" id="KW-1133">Transmembrane helix</keyword>
<evidence type="ECO:0000313" key="11">
    <source>
        <dbReference type="EMBL" id="MFH4973332.1"/>
    </source>
</evidence>
<name>A0ABD6E3C0_9BILA</name>
<comment type="caution">
    <text evidence="9">Lacks conserved residue(s) required for the propagation of feature annotation.</text>
</comment>
<dbReference type="InterPro" id="IPR007305">
    <property type="entry name" value="Vesicle_transpt_Got1/SFT2"/>
</dbReference>
<dbReference type="GO" id="GO:0016020">
    <property type="term" value="C:membrane"/>
    <property type="evidence" value="ECO:0007669"/>
    <property type="project" value="UniProtKB-SubCell"/>
</dbReference>
<keyword evidence="12" id="KW-1185">Reference proteome</keyword>
<comment type="subcellular location">
    <subcellularLocation>
        <location evidence="2 9">Membrane</location>
        <topology evidence="2 9">Multi-pass membrane protein</topology>
    </subcellularLocation>
</comment>
<dbReference type="EMBL" id="JBGFUD010000009">
    <property type="protein sequence ID" value="MFH4973332.1"/>
    <property type="molecule type" value="Genomic_DNA"/>
</dbReference>
<dbReference type="PANTHER" id="PTHR23137">
    <property type="entry name" value="VESICLE TRANSPORT PROTEIN-RELATED"/>
    <property type="match status" value="1"/>
</dbReference>
<sequence length="237" mass="26232">MSALEEYVNQQKAKASISNVTSGITSSLSSLGSKISTRINGLPLLSRSATDPDSESLISSPEGSGQLPPVQNRKSSGWMSSLSGEDVCGMSRAQRIIAFFMSLIGALFCFGTAIMLLPVLVLSARKFAALNTLGSIMLILSFAFLWGPMAYFKHMISEQRRYVTIVYVGTVLATLYASLWVRIISFYEICFISFCLLTTLSSYQLHLKLCTLYYTHTNMTLMNTFTQMLCFFKNECS</sequence>
<evidence type="ECO:0000313" key="12">
    <source>
        <dbReference type="Proteomes" id="UP001608902"/>
    </source>
</evidence>
<dbReference type="Pfam" id="PF04178">
    <property type="entry name" value="Got1"/>
    <property type="match status" value="1"/>
</dbReference>
<feature type="transmembrane region" description="Helical" evidence="9">
    <location>
        <begin position="127"/>
        <end position="150"/>
    </location>
</feature>
<feature type="transmembrane region" description="Helical" evidence="9">
    <location>
        <begin position="96"/>
        <end position="121"/>
    </location>
</feature>
<protein>
    <recommendedName>
        <fullName evidence="9">Vesicle transport protein</fullName>
    </recommendedName>
</protein>
<comment type="caution">
    <text evidence="11">The sequence shown here is derived from an EMBL/GenBank/DDBJ whole genome shotgun (WGS) entry which is preliminary data.</text>
</comment>
<organism evidence="11 12">
    <name type="scientific">Gnathostoma spinigerum</name>
    <dbReference type="NCBI Taxonomy" id="75299"/>
    <lineage>
        <taxon>Eukaryota</taxon>
        <taxon>Metazoa</taxon>
        <taxon>Ecdysozoa</taxon>
        <taxon>Nematoda</taxon>
        <taxon>Chromadorea</taxon>
        <taxon>Rhabditida</taxon>
        <taxon>Spirurina</taxon>
        <taxon>Gnathostomatomorpha</taxon>
        <taxon>Gnathostomatoidea</taxon>
        <taxon>Gnathostomatidae</taxon>
        <taxon>Gnathostoma</taxon>
    </lineage>
</organism>
<evidence type="ECO:0000256" key="5">
    <source>
        <dbReference type="ARBA" id="ARBA00022927"/>
    </source>
</evidence>
<keyword evidence="7 9" id="KW-0472">Membrane</keyword>